<proteinExistence type="predicted"/>
<evidence type="ECO:0000256" key="4">
    <source>
        <dbReference type="ARBA" id="ARBA00022692"/>
    </source>
</evidence>
<evidence type="ECO:0000256" key="7">
    <source>
        <dbReference type="ARBA" id="ARBA00023136"/>
    </source>
</evidence>
<organism evidence="11 12">
    <name type="scientific">Hypothenemus hampei</name>
    <name type="common">Coffee berry borer</name>
    <dbReference type="NCBI Taxonomy" id="57062"/>
    <lineage>
        <taxon>Eukaryota</taxon>
        <taxon>Metazoa</taxon>
        <taxon>Ecdysozoa</taxon>
        <taxon>Arthropoda</taxon>
        <taxon>Hexapoda</taxon>
        <taxon>Insecta</taxon>
        <taxon>Pterygota</taxon>
        <taxon>Neoptera</taxon>
        <taxon>Endopterygota</taxon>
        <taxon>Coleoptera</taxon>
        <taxon>Polyphaga</taxon>
        <taxon>Cucujiformia</taxon>
        <taxon>Curculionidae</taxon>
        <taxon>Scolytinae</taxon>
        <taxon>Hypothenemus</taxon>
    </lineage>
</organism>
<evidence type="ECO:0000256" key="2">
    <source>
        <dbReference type="ARBA" id="ARBA00022475"/>
    </source>
</evidence>
<sequence>MIFLTVIFAEVYFLGWTCNAIQDQSLRVAERIYAIQWYDKGKNFKTMVQMMMMRAQKPANIKIGPLGIMTMRTILSTVKTAYSFITLILNLR</sequence>
<dbReference type="GO" id="GO:0007165">
    <property type="term" value="P:signal transduction"/>
    <property type="evidence" value="ECO:0007669"/>
    <property type="project" value="UniProtKB-KW"/>
</dbReference>
<dbReference type="PANTHER" id="PTHR21137">
    <property type="entry name" value="ODORANT RECEPTOR"/>
    <property type="match status" value="1"/>
</dbReference>
<dbReference type="InterPro" id="IPR004117">
    <property type="entry name" value="7tm6_olfct_rcpt"/>
</dbReference>
<dbReference type="Pfam" id="PF02949">
    <property type="entry name" value="7tm_6"/>
    <property type="match status" value="1"/>
</dbReference>
<keyword evidence="8" id="KW-0675">Receptor</keyword>
<accession>A0ABD1EC70</accession>
<evidence type="ECO:0000256" key="9">
    <source>
        <dbReference type="ARBA" id="ARBA00023224"/>
    </source>
</evidence>
<dbReference type="PANTHER" id="PTHR21137:SF35">
    <property type="entry name" value="ODORANT RECEPTOR 19A-RELATED"/>
    <property type="match status" value="1"/>
</dbReference>
<dbReference type="EMBL" id="JBDJPC010000009">
    <property type="protein sequence ID" value="KAL1492170.1"/>
    <property type="molecule type" value="Genomic_DNA"/>
</dbReference>
<dbReference type="AlphaFoldDB" id="A0ABD1EC70"/>
<keyword evidence="4" id="KW-0812">Transmembrane</keyword>
<evidence type="ECO:0000256" key="1">
    <source>
        <dbReference type="ARBA" id="ARBA00004651"/>
    </source>
</evidence>
<evidence type="ECO:0000313" key="12">
    <source>
        <dbReference type="Proteomes" id="UP001566132"/>
    </source>
</evidence>
<evidence type="ECO:0000256" key="6">
    <source>
        <dbReference type="ARBA" id="ARBA00022989"/>
    </source>
</evidence>
<keyword evidence="9" id="KW-0807">Transducer</keyword>
<reference evidence="11 12" key="1">
    <citation type="submission" date="2024-05" db="EMBL/GenBank/DDBJ databases">
        <title>Genetic variation in Jamaican populations of the coffee berry borer (Hypothenemus hampei).</title>
        <authorList>
            <person name="Errbii M."/>
            <person name="Myrie A."/>
        </authorList>
    </citation>
    <scope>NUCLEOTIDE SEQUENCE [LARGE SCALE GENOMIC DNA]</scope>
    <source>
        <strain evidence="11">JA-Hopewell-2020-01-JO</strain>
        <tissue evidence="11">Whole body</tissue>
    </source>
</reference>
<evidence type="ECO:0000313" key="11">
    <source>
        <dbReference type="EMBL" id="KAL1492170.1"/>
    </source>
</evidence>
<comment type="caution">
    <text evidence="11">The sequence shown here is derived from an EMBL/GenBank/DDBJ whole genome shotgun (WGS) entry which is preliminary data.</text>
</comment>
<keyword evidence="6" id="KW-1133">Transmembrane helix</keyword>
<name>A0ABD1EC70_HYPHA</name>
<protein>
    <submittedName>
        <fullName evidence="11">Uncharacterized protein</fullName>
    </submittedName>
</protein>
<keyword evidence="10" id="KW-0732">Signal</keyword>
<evidence type="ECO:0000256" key="10">
    <source>
        <dbReference type="SAM" id="SignalP"/>
    </source>
</evidence>
<keyword evidence="5" id="KW-0552">Olfaction</keyword>
<evidence type="ECO:0000256" key="8">
    <source>
        <dbReference type="ARBA" id="ARBA00023170"/>
    </source>
</evidence>
<evidence type="ECO:0000256" key="5">
    <source>
        <dbReference type="ARBA" id="ARBA00022725"/>
    </source>
</evidence>
<keyword evidence="3" id="KW-0716">Sensory transduction</keyword>
<dbReference type="Proteomes" id="UP001566132">
    <property type="component" value="Unassembled WGS sequence"/>
</dbReference>
<feature type="signal peptide" evidence="10">
    <location>
        <begin position="1"/>
        <end position="20"/>
    </location>
</feature>
<dbReference type="GO" id="GO:0007608">
    <property type="term" value="P:sensory perception of smell"/>
    <property type="evidence" value="ECO:0007669"/>
    <property type="project" value="UniProtKB-KW"/>
</dbReference>
<dbReference type="GO" id="GO:0005886">
    <property type="term" value="C:plasma membrane"/>
    <property type="evidence" value="ECO:0007669"/>
    <property type="project" value="UniProtKB-SubCell"/>
</dbReference>
<keyword evidence="12" id="KW-1185">Reference proteome</keyword>
<evidence type="ECO:0000256" key="3">
    <source>
        <dbReference type="ARBA" id="ARBA00022606"/>
    </source>
</evidence>
<gene>
    <name evidence="11" type="ORF">ABEB36_012656</name>
</gene>
<feature type="chain" id="PRO_5044863156" evidence="10">
    <location>
        <begin position="21"/>
        <end position="92"/>
    </location>
</feature>
<keyword evidence="7" id="KW-0472">Membrane</keyword>
<comment type="subcellular location">
    <subcellularLocation>
        <location evidence="1">Cell membrane</location>
        <topology evidence="1">Multi-pass membrane protein</topology>
    </subcellularLocation>
</comment>
<keyword evidence="2" id="KW-1003">Cell membrane</keyword>